<reference evidence="5" key="1">
    <citation type="submission" date="2022-12" db="EMBL/GenBank/DDBJ databases">
        <title>Reference genome sequencing for broad-spectrum identification of bacterial and archaeal isolates by mass spectrometry.</title>
        <authorList>
            <person name="Sekiguchi Y."/>
            <person name="Tourlousse D.M."/>
        </authorList>
    </citation>
    <scope>NUCLEOTIDE SEQUENCE</scope>
    <source>
        <strain evidence="5">ASRB1</strain>
    </source>
</reference>
<organism evidence="5 6">
    <name type="scientific">Desulforhabdus amnigena</name>
    <dbReference type="NCBI Taxonomy" id="40218"/>
    <lineage>
        <taxon>Bacteria</taxon>
        <taxon>Pseudomonadati</taxon>
        <taxon>Thermodesulfobacteriota</taxon>
        <taxon>Syntrophobacteria</taxon>
        <taxon>Syntrophobacterales</taxon>
        <taxon>Syntrophobacteraceae</taxon>
        <taxon>Desulforhabdus</taxon>
    </lineage>
</organism>
<evidence type="ECO:0000313" key="6">
    <source>
        <dbReference type="Proteomes" id="UP001144372"/>
    </source>
</evidence>
<dbReference type="Proteomes" id="UP001144372">
    <property type="component" value="Unassembled WGS sequence"/>
</dbReference>
<dbReference type="AlphaFoldDB" id="A0A9W6D2P0"/>
<dbReference type="PANTHER" id="PTHR35092">
    <property type="entry name" value="CHLORINASE MJ1651"/>
    <property type="match status" value="1"/>
</dbReference>
<evidence type="ECO:0000259" key="4">
    <source>
        <dbReference type="Pfam" id="PF20257"/>
    </source>
</evidence>
<dbReference type="Gene3D" id="2.40.30.90">
    <property type="entry name" value="Bacterial fluorinating enzyme like"/>
    <property type="match status" value="1"/>
</dbReference>
<keyword evidence="6" id="KW-1185">Reference proteome</keyword>
<comment type="caution">
    <text evidence="5">The sequence shown here is derived from an EMBL/GenBank/DDBJ whole genome shotgun (WGS) entry which is preliminary data.</text>
</comment>
<dbReference type="SUPFAM" id="SSF101852">
    <property type="entry name" value="Bacterial fluorinating enzyme, C-terminal domain"/>
    <property type="match status" value="1"/>
</dbReference>
<dbReference type="InterPro" id="IPR023227">
    <property type="entry name" value="SAM_OH_AdoTrfase_C_sf"/>
</dbReference>
<dbReference type="RefSeq" id="WP_281792134.1">
    <property type="nucleotide sequence ID" value="NZ_BSDR01000001.1"/>
</dbReference>
<dbReference type="PIRSF" id="PIRSF006779">
    <property type="entry name" value="UCP006779"/>
    <property type="match status" value="1"/>
</dbReference>
<dbReference type="InterPro" id="IPR046469">
    <property type="entry name" value="SAM_HAT_N"/>
</dbReference>
<protein>
    <recommendedName>
        <fullName evidence="7">SAM-dependent chlorinase/fluorinase</fullName>
    </recommendedName>
</protein>
<dbReference type="SUPFAM" id="SSF102522">
    <property type="entry name" value="Bacterial fluorinating enzyme, N-terminal domain"/>
    <property type="match status" value="1"/>
</dbReference>
<dbReference type="InterPro" id="IPR002747">
    <property type="entry name" value="SAM_OH_AdoTrfase"/>
</dbReference>
<sequence length="268" mass="28746">MSQKIVITLLTDFGIEDGYVASLKGVILGLCPEAALVDISHSVPPQDVRAGAFLLSTVYRDFPKGTIHLAVVDPGVGTERRGLALQTGSYQFVGPDNGLFSLVIEGKQDLQAYSLENPVYWRPEVSNTFHGRDIFAPVAAHLACGVPIDLLGPSCTPIVADWVSPSKNETGLRGEVIYIDHFGNCITNVTAEHIEGFIDRKQCIVRVAQRMIPGISKTYAEAAEGEAGEVLALVGSSGHLEIAVNRGSAAKNLKIPVGEPIIIYKQQL</sequence>
<evidence type="ECO:0000313" key="5">
    <source>
        <dbReference type="EMBL" id="GLI33117.1"/>
    </source>
</evidence>
<gene>
    <name evidence="5" type="ORF">DAMNIGENAA_05500</name>
</gene>
<evidence type="ECO:0000259" key="3">
    <source>
        <dbReference type="Pfam" id="PF01887"/>
    </source>
</evidence>
<keyword evidence="1" id="KW-0949">S-adenosyl-L-methionine</keyword>
<dbReference type="EMBL" id="BSDR01000001">
    <property type="protein sequence ID" value="GLI33117.1"/>
    <property type="molecule type" value="Genomic_DNA"/>
</dbReference>
<proteinExistence type="inferred from homology"/>
<dbReference type="PANTHER" id="PTHR35092:SF1">
    <property type="entry name" value="CHLORINASE MJ1651"/>
    <property type="match status" value="1"/>
</dbReference>
<evidence type="ECO:0000256" key="2">
    <source>
        <dbReference type="ARBA" id="ARBA00024035"/>
    </source>
</evidence>
<accession>A0A9W6D2P0</accession>
<feature type="domain" description="S-adenosyl-l-methionine hydroxide adenosyltransferase C-terminal" evidence="4">
    <location>
        <begin position="174"/>
        <end position="261"/>
    </location>
</feature>
<evidence type="ECO:0008006" key="7">
    <source>
        <dbReference type="Google" id="ProtNLM"/>
    </source>
</evidence>
<dbReference type="Pfam" id="PF20257">
    <property type="entry name" value="SAM_HAT_C"/>
    <property type="match status" value="1"/>
</dbReference>
<dbReference type="InterPro" id="IPR023228">
    <property type="entry name" value="SAM_OH_AdoTrfase_N_sf"/>
</dbReference>
<name>A0A9W6D2P0_9BACT</name>
<evidence type="ECO:0000256" key="1">
    <source>
        <dbReference type="ARBA" id="ARBA00022691"/>
    </source>
</evidence>
<feature type="domain" description="S-adenosyl-l-methionine hydroxide adenosyltransferase N-terminal" evidence="3">
    <location>
        <begin position="7"/>
        <end position="152"/>
    </location>
</feature>
<dbReference type="InterPro" id="IPR046470">
    <property type="entry name" value="SAM_HAT_C"/>
</dbReference>
<dbReference type="Gene3D" id="3.40.50.10790">
    <property type="entry name" value="S-adenosyl-l-methionine hydroxide adenosyltransferase, N-terminal"/>
    <property type="match status" value="1"/>
</dbReference>
<comment type="similarity">
    <text evidence="2">Belongs to the SAM hydrolase / SAM-dependent halogenase family.</text>
</comment>
<dbReference type="Pfam" id="PF01887">
    <property type="entry name" value="SAM_HAT_N"/>
    <property type="match status" value="1"/>
</dbReference>